<dbReference type="Gene3D" id="3.40.50.620">
    <property type="entry name" value="HUPs"/>
    <property type="match status" value="1"/>
</dbReference>
<feature type="domain" description="DUF218" evidence="2">
    <location>
        <begin position="88"/>
        <end position="249"/>
    </location>
</feature>
<keyword evidence="1" id="KW-1133">Transmembrane helix</keyword>
<accession>A0A4Y8N446</accession>
<organism evidence="3 4">
    <name type="scientific">Paraburkholderia dipogonis</name>
    <dbReference type="NCBI Taxonomy" id="1211383"/>
    <lineage>
        <taxon>Bacteria</taxon>
        <taxon>Pseudomonadati</taxon>
        <taxon>Pseudomonadota</taxon>
        <taxon>Betaproteobacteria</taxon>
        <taxon>Burkholderiales</taxon>
        <taxon>Burkholderiaceae</taxon>
        <taxon>Paraburkholderia</taxon>
    </lineage>
</organism>
<dbReference type="InterPro" id="IPR003848">
    <property type="entry name" value="DUF218"/>
</dbReference>
<protein>
    <submittedName>
        <fullName evidence="3">YdcF family protein</fullName>
    </submittedName>
</protein>
<reference evidence="3 4" key="1">
    <citation type="submission" date="2019-03" db="EMBL/GenBank/DDBJ databases">
        <title>Complete Genome Sequence of Paraburkholderia dipogonis ICMP 19430T, a Nitrogen-fixing Symbiont of the South African Invasive Legume Dipogon lignosus in New Zealand.</title>
        <authorList>
            <person name="De Meyer S.E."/>
        </authorList>
    </citation>
    <scope>NUCLEOTIDE SEQUENCE [LARGE SCALE GENOMIC DNA]</scope>
    <source>
        <strain evidence="3 4">ICMP 19430</strain>
    </source>
</reference>
<dbReference type="PANTHER" id="PTHR30336:SF20">
    <property type="entry name" value="DUF218 DOMAIN-CONTAINING PROTEIN"/>
    <property type="match status" value="1"/>
</dbReference>
<dbReference type="GO" id="GO:0005886">
    <property type="term" value="C:plasma membrane"/>
    <property type="evidence" value="ECO:0007669"/>
    <property type="project" value="TreeGrafter"/>
</dbReference>
<keyword evidence="1" id="KW-0812">Transmembrane</keyword>
<dbReference type="PANTHER" id="PTHR30336">
    <property type="entry name" value="INNER MEMBRANE PROTEIN, PROBABLE PERMEASE"/>
    <property type="match status" value="1"/>
</dbReference>
<dbReference type="Pfam" id="PF02698">
    <property type="entry name" value="DUF218"/>
    <property type="match status" value="1"/>
</dbReference>
<name>A0A4Y8N446_9BURK</name>
<evidence type="ECO:0000256" key="1">
    <source>
        <dbReference type="SAM" id="Phobius"/>
    </source>
</evidence>
<feature type="transmembrane region" description="Helical" evidence="1">
    <location>
        <begin position="46"/>
        <end position="68"/>
    </location>
</feature>
<sequence>MQPLRRDSKPVDLSRKTYVTPFKLILFTLLALFFAAILLWKGARRPLAIFTVAFFWLLAAGWLTAPLLRLAQPHWRTETPATFAPRTAIIMLGGGTIYGDDRVLMPPRDVLARIATSAEYYAACKRAADTCHVIVSGGNPQRHRATEADTYLPYLLRRQVPRADIVLENRSLTTYENARNVSGILQGSRYDSLILITSAYQMPRALLDFHRFGLAPQPMISNAIGARLGVLPRYDNLASAEIALHELIGIAQFHVYRAIGWF</sequence>
<dbReference type="Proteomes" id="UP000297385">
    <property type="component" value="Unassembled WGS sequence"/>
</dbReference>
<dbReference type="InterPro" id="IPR051599">
    <property type="entry name" value="Cell_Envelope_Assoc"/>
</dbReference>
<keyword evidence="1" id="KW-0472">Membrane</keyword>
<gene>
    <name evidence="3" type="ORF">E2553_05790</name>
</gene>
<dbReference type="AlphaFoldDB" id="A0A4Y8N446"/>
<dbReference type="CDD" id="cd06259">
    <property type="entry name" value="YdcF-like"/>
    <property type="match status" value="1"/>
</dbReference>
<dbReference type="EMBL" id="SNVI01000001">
    <property type="protein sequence ID" value="TFE44580.1"/>
    <property type="molecule type" value="Genomic_DNA"/>
</dbReference>
<comment type="caution">
    <text evidence="3">The sequence shown here is derived from an EMBL/GenBank/DDBJ whole genome shotgun (WGS) entry which is preliminary data.</text>
</comment>
<proteinExistence type="predicted"/>
<evidence type="ECO:0000313" key="3">
    <source>
        <dbReference type="EMBL" id="TFE44580.1"/>
    </source>
</evidence>
<dbReference type="InterPro" id="IPR014729">
    <property type="entry name" value="Rossmann-like_a/b/a_fold"/>
</dbReference>
<feature type="transmembrane region" description="Helical" evidence="1">
    <location>
        <begin position="21"/>
        <end position="40"/>
    </location>
</feature>
<evidence type="ECO:0000313" key="4">
    <source>
        <dbReference type="Proteomes" id="UP000297385"/>
    </source>
</evidence>
<evidence type="ECO:0000259" key="2">
    <source>
        <dbReference type="Pfam" id="PF02698"/>
    </source>
</evidence>